<dbReference type="Proteomes" id="UP001367298">
    <property type="component" value="Segment"/>
</dbReference>
<dbReference type="EMBL" id="OR896852">
    <property type="protein sequence ID" value="WWD14818.1"/>
    <property type="molecule type" value="Genomic_DNA"/>
</dbReference>
<gene>
    <name evidence="1" type="ORF">CPL00372_CDS0006</name>
</gene>
<proteinExistence type="predicted"/>
<reference evidence="1 2" key="1">
    <citation type="journal article" date="2024" name="Microorganisms">
        <title>The Citizen Phage Library: Rapid Isolation of Phages for the Treatment of Antibiotic Resistant Infections in the UK.</title>
        <authorList>
            <person name="Fletcher J."/>
            <person name="Manley R."/>
            <person name="Fitch C."/>
            <person name="Bugert C."/>
            <person name="Moore K."/>
            <person name="Farbos A."/>
            <person name="Michelsen M."/>
            <person name="Alathari S."/>
            <person name="Senior N."/>
            <person name="Mills A."/>
            <person name="Whitehead N."/>
            <person name="Soothill J."/>
            <person name="Michell S."/>
            <person name="Temperton B."/>
        </authorList>
    </citation>
    <scope>NUCLEOTIDE SEQUENCE [LARGE SCALE GENOMIC DNA]</scope>
</reference>
<name>A0ABZ2EPB9_9CAUD</name>
<protein>
    <submittedName>
        <fullName evidence="1">Uncharacterized protein</fullName>
    </submittedName>
</protein>
<evidence type="ECO:0000313" key="1">
    <source>
        <dbReference type="EMBL" id="WWD14818.1"/>
    </source>
</evidence>
<evidence type="ECO:0000313" key="2">
    <source>
        <dbReference type="Proteomes" id="UP001367298"/>
    </source>
</evidence>
<organism evidence="1 2">
    <name type="scientific">Klebsiella phage Bumbleweed</name>
    <dbReference type="NCBI Taxonomy" id="3098261"/>
    <lineage>
        <taxon>Viruses</taxon>
        <taxon>Duplodnaviria</taxon>
        <taxon>Heunggongvirae</taxon>
        <taxon>Uroviricota</taxon>
        <taxon>Caudoviricetes</taxon>
        <taxon>Autographivirales</taxon>
        <taxon>Autotranscriptaviridae</taxon>
        <taxon>Studiervirinae</taxon>
        <taxon>Teetrevirus</taxon>
        <taxon>Teetrevirus bumbleweed</taxon>
    </lineage>
</organism>
<accession>A0ABZ2EPB9</accession>
<sequence>MLLHVVNACFSYDLSGCLLIRLTPVSQGVALGRCPVDVMNNSLKGYLKSTLNFNLFIKSLIPSLSIPYSL</sequence>
<keyword evidence="2" id="KW-1185">Reference proteome</keyword>